<organism evidence="6 7">
    <name type="scientific">Nitrospirillum viridazoti CBAmc</name>
    <dbReference type="NCBI Taxonomy" id="1441467"/>
    <lineage>
        <taxon>Bacteria</taxon>
        <taxon>Pseudomonadati</taxon>
        <taxon>Pseudomonadota</taxon>
        <taxon>Alphaproteobacteria</taxon>
        <taxon>Rhodospirillales</taxon>
        <taxon>Azospirillaceae</taxon>
        <taxon>Nitrospirillum</taxon>
        <taxon>Nitrospirillum viridazoti</taxon>
    </lineage>
</organism>
<dbReference type="InterPro" id="IPR036388">
    <property type="entry name" value="WH-like_DNA-bd_sf"/>
</dbReference>
<dbReference type="SMART" id="SM00421">
    <property type="entry name" value="HTH_LUXR"/>
    <property type="match status" value="1"/>
</dbReference>
<dbReference type="Pfam" id="PF00196">
    <property type="entry name" value="GerE"/>
    <property type="match status" value="1"/>
</dbReference>
<dbReference type="Gene3D" id="1.10.10.10">
    <property type="entry name" value="Winged helix-like DNA-binding domain superfamily/Winged helix DNA-binding domain"/>
    <property type="match status" value="1"/>
</dbReference>
<proteinExistence type="predicted"/>
<dbReference type="Pfam" id="PF00072">
    <property type="entry name" value="Response_reg"/>
    <property type="match status" value="1"/>
</dbReference>
<evidence type="ECO:0000313" key="6">
    <source>
        <dbReference type="EMBL" id="ASG19412.1"/>
    </source>
</evidence>
<accession>A0A248JKX7</accession>
<dbReference type="RefSeq" id="WP_088870425.1">
    <property type="nucleotide sequence ID" value="NZ_CP022110.1"/>
</dbReference>
<dbReference type="CDD" id="cd17535">
    <property type="entry name" value="REC_NarL-like"/>
    <property type="match status" value="1"/>
</dbReference>
<feature type="domain" description="Response regulatory" evidence="5">
    <location>
        <begin position="2"/>
        <end position="119"/>
    </location>
</feature>
<dbReference type="Proteomes" id="UP000197153">
    <property type="component" value="Chromosome 1"/>
</dbReference>
<dbReference type="CDD" id="cd06170">
    <property type="entry name" value="LuxR_C_like"/>
    <property type="match status" value="1"/>
</dbReference>
<dbReference type="InterPro" id="IPR058245">
    <property type="entry name" value="NreC/VraR/RcsB-like_REC"/>
</dbReference>
<evidence type="ECO:0000256" key="1">
    <source>
        <dbReference type="ARBA" id="ARBA00022553"/>
    </source>
</evidence>
<sequence length="201" mass="21797">MRLLIADDHGLVRDALSSHIERQAPGAVVVGAASVDEAVVALRQDKAIDLLILDLRMPGMNGLDGLQRVRTEFPLLKVALMSGLARPDEIRGAFTRGAVGFLPKTLSATELLSAIQTMLAGERFIPADVNTADTADGASFTRREREVLDYLLQGRSNKEIARSLELEEVTVKLHVRGICRKLGAKNRTQAVMRAVEMGIAS</sequence>
<dbReference type="GO" id="GO:0000160">
    <property type="term" value="P:phosphorelay signal transduction system"/>
    <property type="evidence" value="ECO:0007669"/>
    <property type="project" value="InterPro"/>
</dbReference>
<dbReference type="PRINTS" id="PR00038">
    <property type="entry name" value="HTHLUXR"/>
</dbReference>
<dbReference type="GO" id="GO:0006355">
    <property type="term" value="P:regulation of DNA-templated transcription"/>
    <property type="evidence" value="ECO:0007669"/>
    <property type="project" value="InterPro"/>
</dbReference>
<keyword evidence="2 6" id="KW-0238">DNA-binding</keyword>
<dbReference type="PROSITE" id="PS50043">
    <property type="entry name" value="HTH_LUXR_2"/>
    <property type="match status" value="1"/>
</dbReference>
<keyword evidence="7" id="KW-1185">Reference proteome</keyword>
<dbReference type="SUPFAM" id="SSF52172">
    <property type="entry name" value="CheY-like"/>
    <property type="match status" value="1"/>
</dbReference>
<reference evidence="6 7" key="1">
    <citation type="submission" date="2017-06" db="EMBL/GenBank/DDBJ databases">
        <title>Complete genome sequence of Nitrospirillum amazonense strain CBAmC, an endophytic nitrogen-fixing and plant growth-promoting bacterium, isolated from sugarcane.</title>
        <authorList>
            <person name="Schwab S."/>
            <person name="dos Santos Teixeira K.R."/>
            <person name="Simoes Araujo J.L."/>
            <person name="Soares Vidal M."/>
            <person name="Borges de Freitas H.R."/>
            <person name="Rivello Crivelaro A.L."/>
            <person name="Bueno de Camargo Nunes A."/>
            <person name="dos Santos C.M."/>
            <person name="Palmeira da Silva Rosa D."/>
            <person name="da Silva Padilha D."/>
            <person name="da Silva E."/>
            <person name="Araujo Terra L."/>
            <person name="Soares Mendes V."/>
            <person name="Farinelli L."/>
            <person name="Magalhaes Cruz L."/>
            <person name="Baldani J.I."/>
        </authorList>
    </citation>
    <scope>NUCLEOTIDE SEQUENCE [LARGE SCALE GENOMIC DNA]</scope>
    <source>
        <strain evidence="6 7">CBAmC</strain>
    </source>
</reference>
<feature type="modified residue" description="4-aspartylphosphate" evidence="3">
    <location>
        <position position="54"/>
    </location>
</feature>
<dbReference type="InterPro" id="IPR016032">
    <property type="entry name" value="Sig_transdc_resp-reg_C-effctor"/>
</dbReference>
<dbReference type="PROSITE" id="PS50110">
    <property type="entry name" value="RESPONSE_REGULATORY"/>
    <property type="match status" value="1"/>
</dbReference>
<dbReference type="SMART" id="SM00448">
    <property type="entry name" value="REC"/>
    <property type="match status" value="1"/>
</dbReference>
<dbReference type="AlphaFoldDB" id="A0A248JKX7"/>
<evidence type="ECO:0000259" key="4">
    <source>
        <dbReference type="PROSITE" id="PS50043"/>
    </source>
</evidence>
<gene>
    <name evidence="6" type="ORF">Y958_00170</name>
</gene>
<dbReference type="SUPFAM" id="SSF46894">
    <property type="entry name" value="C-terminal effector domain of the bipartite response regulators"/>
    <property type="match status" value="1"/>
</dbReference>
<feature type="domain" description="HTH luxR-type" evidence="4">
    <location>
        <begin position="133"/>
        <end position="198"/>
    </location>
</feature>
<dbReference type="GO" id="GO:0003677">
    <property type="term" value="F:DNA binding"/>
    <property type="evidence" value="ECO:0007669"/>
    <property type="project" value="UniProtKB-KW"/>
</dbReference>
<dbReference type="InterPro" id="IPR011006">
    <property type="entry name" value="CheY-like_superfamily"/>
</dbReference>
<evidence type="ECO:0000256" key="3">
    <source>
        <dbReference type="PROSITE-ProRule" id="PRU00169"/>
    </source>
</evidence>
<evidence type="ECO:0000259" key="5">
    <source>
        <dbReference type="PROSITE" id="PS50110"/>
    </source>
</evidence>
<dbReference type="KEGG" id="nao:Y958_00170"/>
<dbReference type="InterPro" id="IPR000792">
    <property type="entry name" value="Tscrpt_reg_LuxR_C"/>
</dbReference>
<dbReference type="PANTHER" id="PTHR45566:SF2">
    <property type="entry name" value="NARL SUBFAMILY"/>
    <property type="match status" value="1"/>
</dbReference>
<protein>
    <submittedName>
        <fullName evidence="6">DNA-binding response regulator</fullName>
    </submittedName>
</protein>
<evidence type="ECO:0000313" key="7">
    <source>
        <dbReference type="Proteomes" id="UP000197153"/>
    </source>
</evidence>
<dbReference type="EMBL" id="CP022110">
    <property type="protein sequence ID" value="ASG19412.1"/>
    <property type="molecule type" value="Genomic_DNA"/>
</dbReference>
<dbReference type="InterPro" id="IPR051015">
    <property type="entry name" value="EvgA-like"/>
</dbReference>
<keyword evidence="1 3" id="KW-0597">Phosphoprotein</keyword>
<dbReference type="InterPro" id="IPR001789">
    <property type="entry name" value="Sig_transdc_resp-reg_receiver"/>
</dbReference>
<dbReference type="Gene3D" id="3.40.50.2300">
    <property type="match status" value="1"/>
</dbReference>
<evidence type="ECO:0000256" key="2">
    <source>
        <dbReference type="ARBA" id="ARBA00023125"/>
    </source>
</evidence>
<name>A0A248JKX7_9PROT</name>
<dbReference type="PANTHER" id="PTHR45566">
    <property type="entry name" value="HTH-TYPE TRANSCRIPTIONAL REGULATOR YHJB-RELATED"/>
    <property type="match status" value="1"/>
</dbReference>